<dbReference type="RefSeq" id="WP_227928852.1">
    <property type="nucleotide sequence ID" value="NZ_CP094984.1"/>
</dbReference>
<accession>A0A9X1S987</accession>
<feature type="compositionally biased region" description="Low complexity" evidence="1">
    <location>
        <begin position="11"/>
        <end position="21"/>
    </location>
</feature>
<evidence type="ECO:0000256" key="1">
    <source>
        <dbReference type="SAM" id="MobiDB-lite"/>
    </source>
</evidence>
<dbReference type="AlphaFoldDB" id="A0A9X1S987"/>
<evidence type="ECO:0000259" key="2">
    <source>
        <dbReference type="Pfam" id="PF19843"/>
    </source>
</evidence>
<gene>
    <name evidence="3" type="ORF">LJ755_08825</name>
</gene>
<dbReference type="Proteomes" id="UP001155145">
    <property type="component" value="Unassembled WGS sequence"/>
</dbReference>
<dbReference type="Pfam" id="PF19843">
    <property type="entry name" value="DUF6318"/>
    <property type="match status" value="1"/>
</dbReference>
<sequence length="196" mass="21396">MSDGDAFEGESPLTTESSVTPTPTPTPRYKPGSAKGPAENVPLPVVPVEAKTASKVGLEAFAEYWYETANYGYETGDTSLTQAVSGPECETCANYFEVVEGGYIGDDWMANSAIEVLQVHSDYVLTPDGRYQAVVYFRQEAMEYYGPEGLQLEGEADLGVVQLFEAVWEGDHWVAANIATMNVLDKCQFHPEDPDC</sequence>
<dbReference type="EMBL" id="JAJFZT010000006">
    <property type="protein sequence ID" value="MCC3272833.1"/>
    <property type="molecule type" value="Genomic_DNA"/>
</dbReference>
<evidence type="ECO:0000313" key="4">
    <source>
        <dbReference type="Proteomes" id="UP001155145"/>
    </source>
</evidence>
<reference evidence="3" key="1">
    <citation type="submission" date="2021-10" db="EMBL/GenBank/DDBJ databases">
        <title>Novel species in genus Arthrobacter.</title>
        <authorList>
            <person name="Liu Y."/>
        </authorList>
    </citation>
    <scope>NUCLEOTIDE SEQUENCE</scope>
    <source>
        <strain evidence="3">Zg-Y462</strain>
    </source>
</reference>
<feature type="domain" description="DUF6318" evidence="2">
    <location>
        <begin position="28"/>
        <end position="176"/>
    </location>
</feature>
<evidence type="ECO:0000313" key="3">
    <source>
        <dbReference type="EMBL" id="MCC3272833.1"/>
    </source>
</evidence>
<comment type="caution">
    <text evidence="3">The sequence shown here is derived from an EMBL/GenBank/DDBJ whole genome shotgun (WGS) entry which is preliminary data.</text>
</comment>
<name>A0A9X1S987_9MICC</name>
<proteinExistence type="predicted"/>
<protein>
    <submittedName>
        <fullName evidence="3">DUF6318 family protein</fullName>
    </submittedName>
</protein>
<organism evidence="3 4">
    <name type="scientific">Arthrobacter zhangbolii</name>
    <dbReference type="NCBI Taxonomy" id="2886936"/>
    <lineage>
        <taxon>Bacteria</taxon>
        <taxon>Bacillati</taxon>
        <taxon>Actinomycetota</taxon>
        <taxon>Actinomycetes</taxon>
        <taxon>Micrococcales</taxon>
        <taxon>Micrococcaceae</taxon>
        <taxon>Arthrobacter</taxon>
    </lineage>
</organism>
<dbReference type="InterPro" id="IPR046281">
    <property type="entry name" value="DUF6318"/>
</dbReference>
<feature type="region of interest" description="Disordered" evidence="1">
    <location>
        <begin position="1"/>
        <end position="41"/>
    </location>
</feature>